<feature type="repeat" description="WD" evidence="5">
    <location>
        <begin position="3678"/>
        <end position="3719"/>
    </location>
</feature>
<evidence type="ECO:0000256" key="5">
    <source>
        <dbReference type="PROSITE-ProRule" id="PRU00221"/>
    </source>
</evidence>
<feature type="region of interest" description="Disordered" evidence="6">
    <location>
        <begin position="240"/>
        <end position="266"/>
    </location>
</feature>
<organism evidence="9 10">
    <name type="scientific">Clydaea vesicula</name>
    <dbReference type="NCBI Taxonomy" id="447962"/>
    <lineage>
        <taxon>Eukaryota</taxon>
        <taxon>Fungi</taxon>
        <taxon>Fungi incertae sedis</taxon>
        <taxon>Chytridiomycota</taxon>
        <taxon>Chytridiomycota incertae sedis</taxon>
        <taxon>Chytridiomycetes</taxon>
        <taxon>Lobulomycetales</taxon>
        <taxon>Lobulomycetaceae</taxon>
        <taxon>Clydaea</taxon>
    </lineage>
</organism>
<dbReference type="Pfam" id="PF02138">
    <property type="entry name" value="Beach"/>
    <property type="match status" value="1"/>
</dbReference>
<dbReference type="Pfam" id="PF15787">
    <property type="entry name" value="DUF4704"/>
    <property type="match status" value="1"/>
</dbReference>
<dbReference type="InterPro" id="IPR036372">
    <property type="entry name" value="BEACH_dom_sf"/>
</dbReference>
<evidence type="ECO:0000256" key="3">
    <source>
        <dbReference type="ARBA" id="ARBA00054699"/>
    </source>
</evidence>
<dbReference type="GO" id="GO:0008104">
    <property type="term" value="P:intracellular protein localization"/>
    <property type="evidence" value="ECO:0007669"/>
    <property type="project" value="TreeGrafter"/>
</dbReference>
<dbReference type="SUPFAM" id="SSF50729">
    <property type="entry name" value="PH domain-like"/>
    <property type="match status" value="1"/>
</dbReference>
<dbReference type="SUPFAM" id="SSF49899">
    <property type="entry name" value="Concanavalin A-like lectins/glucanases"/>
    <property type="match status" value="1"/>
</dbReference>
<dbReference type="InterPro" id="IPR036322">
    <property type="entry name" value="WD40_repeat_dom_sf"/>
</dbReference>
<dbReference type="GO" id="GO:0019901">
    <property type="term" value="F:protein kinase binding"/>
    <property type="evidence" value="ECO:0007669"/>
    <property type="project" value="TreeGrafter"/>
</dbReference>
<dbReference type="InterPro" id="IPR015943">
    <property type="entry name" value="WD40/YVTN_repeat-like_dom_sf"/>
</dbReference>
<dbReference type="PROSITE" id="PS00678">
    <property type="entry name" value="WD_REPEATS_1"/>
    <property type="match status" value="1"/>
</dbReference>
<dbReference type="EMBL" id="JADGJW010000010">
    <property type="protein sequence ID" value="KAJ3227806.1"/>
    <property type="molecule type" value="Genomic_DNA"/>
</dbReference>
<dbReference type="InterPro" id="IPR031570">
    <property type="entry name" value="NBEA/BDCP_DUF4704"/>
</dbReference>
<feature type="domain" description="BEACH-type PH" evidence="8">
    <location>
        <begin position="3134"/>
        <end position="3258"/>
    </location>
</feature>
<dbReference type="InterPro" id="IPR001680">
    <property type="entry name" value="WD40_rpt"/>
</dbReference>
<feature type="domain" description="BEACH" evidence="7">
    <location>
        <begin position="3213"/>
        <end position="3496"/>
    </location>
</feature>
<dbReference type="PROSITE" id="PS50197">
    <property type="entry name" value="BEACH"/>
    <property type="match status" value="1"/>
</dbReference>
<dbReference type="SUPFAM" id="SSF50978">
    <property type="entry name" value="WD40 repeat-like"/>
    <property type="match status" value="1"/>
</dbReference>
<protein>
    <recommendedName>
        <fullName evidence="4">Beige protein homolog 1</fullName>
    </recommendedName>
</protein>
<dbReference type="InterPro" id="IPR046851">
    <property type="entry name" value="NBCH_WD40"/>
</dbReference>
<comment type="function">
    <text evidence="3">May be involved in protein sorting and cell wall formation.</text>
</comment>
<keyword evidence="1 5" id="KW-0853">WD repeat</keyword>
<keyword evidence="10" id="KW-1185">Reference proteome</keyword>
<dbReference type="InterPro" id="IPR050865">
    <property type="entry name" value="BEACH_Domain"/>
</dbReference>
<dbReference type="PANTHER" id="PTHR13743:SF112">
    <property type="entry name" value="BEACH DOMAIN-CONTAINING PROTEIN"/>
    <property type="match status" value="1"/>
</dbReference>
<sequence>MIHYKKVAKVKVYDIEEKHEIEYLKQGTLNPPMFALCLNHWDKIKRNSYDSLNFSLQNLNDINAISTTRLTSCKKMLFPSSTTSKNSSAHSYKVPKVKKLTKWPRNTSSACSYASTMSSDGTIIQCSHKKFQDWSNTSATSAKSADGDFFPAESLFVDKFNNEESIKVVVREEYPNQSGRSTSDLIYNDYDTTSFSPTPKFDVKINTNCPKKENSYLLSHQIEMHGVDKVAFEDSKDSVNAQSYSDSNSKTENFMQGTNETNSPNKYLRGSVLNNKKSSFGVFSQADLNSVKYVRTEDLIIKENLSLKNLLSDSETLDGSNFNEISAKNNSSPKKMVKENLNNDTLSMNSAGFEEVNDFTNVLPLELDDLQKQIAKENSTFSERNSSVTIENINLLMNGKRVGDSLNITLKFDKHRNPPSATEKKKSDVDNSIPSVKKHVDVNSKFLKKNGNNDHKIEDSKIKIASNSKNSSENLKTGLYHGDRINMEANPERTVEEETNLKKENSNINIENYNNTSNFATSSKTSFNEMEKSNAESKEIPKCSISSDICTSKKLSMNDKNLSMNDTQVVLTKAANEKAKFTLELNVQTDAIQNKKSFVVKPVSSFLKKNNFLSSSSSLNSSKFSLDEKPIFWKPNGGMNGNKLDGFLKNKQKGKDLNTKQKYKKKNKVSDKSSSSISDVTCAVIDTYKPGDKLVPQLKLQQINFELNRNNTRIVLYHQYKFSREYLANELLFNEIDFCTLDKMEMIILDNKRNKLIHEINFDQYLELIPLKEVMEITWRTYKYFVKYKQSEPVFDSDTIQKLSYARCMKDDAAIIELRHVLAKLPRISELIFGEVEMKQKNSKVVAANDELLDANTRTSTEHLFGSNIRNTTIPSVMLEIETNNGVTKTSNTNVTEDNKYPSNSFDGHLSKSDLTYAICFCELVRKSPTDAFVKREETTCCALKLLNTSDKLDHTKLWAKYVSKQSFQSATFEDINDPYYVEFLKDSNEIWGQTDLQNFGLELFVEKKKSISWNYPHDSIIKFCDYIINLTTLLGHQKENSSWILNLSLNHLEILFRNPENRGSLLAHGILKPFTEILRFEITTFCVQFLDEAVDNNLLRLNVESLVLCLIILQRCTDAESKWSNYVASHGATGLEISLENTKHRSLSDDFLEVCVESLLVNFRSILEFSNPQIKGFFEEEKKIKFLMILNLNIVSLNTLASLLFTDQRVVRKRLYELDGLKLISSGISYPWILKHPNNKSDFGVTTLYDWVCEFLEKFPTISICSKEWFAKAAEERDFLFQNIFKEKYFNFENFHWINTEVKLKNLKTCLLNKALLNDFFAVVGDSSLFIKKFTKARHPELDDLFQIILHQCCGNPSSGGIEEKYHIKFKQIGQVLQSVIKTIMENSQLSYGMKLKLTIYLLETVMTIYVAGNSSSGRWSTTLNRNEWEKTFFQMLDDINIWKIFFNCGLWFSDDVGQLSMVGYQELLSNTRILILKFFLFLIRTKNFTTIATPLSLIITLLNLSVQNNSWKIFQDILSVLMTTMTFYSDGTCCIFSQLHLLNDLSTHLTLSIPDSAFWGIVGCIEQYLYYNAKGYLEALNNTHLMDSLVSIVGKFSLDVEPYNSVCFSKIEVAISLILEFHAASAIDDHKMKIVERLNNNFTVKENISILPSLISSFFSLFPKSIEKKKDYDLVIMLLEKLAKSIFFNPYTFKIADQSNVDVVQIAYVDEGLLTTLSNILTINIDFAFPSNNLSIYKNIVLKVLNVFRALLFHNNLTKVTFNKLKILEKFRNMVFESKGVSPWLELIDELFALMLDENPIMSSIERLSLIRNSYVATAILEFFPHFDYSLQNHVLNKLLELVNAHEMNRVVFSEIGFVEMVVTKILKAMESSASEPHIYEKAIQLIEAIASFSLSVSDTKLLLRTLKPIQHQNQSDDISNSSDDVPLVLNPFYDIILRTLVAISGRADRDIDSFYFSGVDSGIILPNTRWFGSNGFSFFFWFKPDTKKSGFVCEEDTSISNQTLLYFADHFGSGIEFFMRDSLLHYKVVRQNASKIACVSDFQLRPERWHFITVSHSSPNFPWNVESEVVIFVDGNVRLRTPMVYPEIVGDILSFRLGCSPKSNEDERVVDSKFSDCFMCFFGQCSSIFIFEENIAQSEMEFIFSLGPGNSSLLQYSRESSLFSKIVVQYHPVATNNGSLCYNVGSTIKWDNYLNVPGKMKNVKTCSIKSFKSALTALGGVEVIFPVLLHLDIPTLSKFGDASNNNNEVMNINISKSSRVIKFLEILSLVLYKDLNHIEHFELIQGPKLISLLLQQCGNLSEVLSIELLNAFIDLRRSMQGRAVLLDQINEYLIMNFRLWSRALDTVQLQYFDYLYNAFEDSETGGLLRTKYNIIFFLDVLELYYWYLPPSQTSTIPTDWILRSVQNKQNLRSRIFSIMKIFFLSNNKNLTSTKMNREEVSRIVQSLWTTSDSLHLSELLQFVGFIIVYSNTENFGNMFLESGTMDLFFYLLKTASDESTQLITLSLIFDLISTGSFLSDTWKRKLRLEEDTTWCLLSNCFIQKNAIVSDGVFTCILQLIVEDKLLQGNYGIGVLDVVPIDKLDGFAIKNVNYLRVYLEILTAENLFTEENKLVLENATKILHAVITYSSPHLETFNSLSTWQLLLVKIVKNSQRFFEYENPEKTDVAVTAESSAMQHIFFIYANILIQNFRKHNKAWRIIEDTTFIVWEVLKIPDAINFILKLLRYVLLTIRKQQETLNFFGALKTNYISLLSFCERIMFNYQDMYSCVSQENPSLNSGQYSISRSSSASDIFIRISYPFEFCPIFAKTVGENISDILSLNEKPNFFLEKVEKKELVILHLIEHKNEISPAILEEFMVRYFSLIITWKNNVDQNSESLFQISGPFFKGISSQNFQLKISSDIWMEYYDKKLHAAMKKFENFVFEDVNAKLEKYGKRSVLSILKLKTHALLLAKELVSHELVSDHNVKYKREKAIARSSEVFNSFEVEKKNLLNLWSSVFQNLGQNINIWSHISIKQNFYKLDYFEDNSRMRRRLVIDYEHNDHRDASAKRDNTPIEPLPDIESILPLRLPEEKRKNEINRLKLQLPGISDDLLRHMSASALGSYAISEYGEEEEKWSLIGGEDLIDQIDTTAELFICEWECEMIFLMSVIKGRLELTTKHLTFHPDINATTNALIESEKRLVIHLVQKEFECKVLKWPVDSIKEVQLRRNPPELFSRGGMTEKWQRHEISNFTYLMYLNTVSGRSYNDLSQYPVFPWILTDYTSPEIDLNNPNIYRDLSKPIGSLNSKRLSLVLERYGSFDDSNIHKFMYGSHYSSAAIVLHYLLRIEPFTTLHITLQEGKFDHPDRLFHSIGGCWEHLQRGNSDVKELIPEFFYLPYFLKNENKFDLGKKQNGELVDDVILPTWASSREEFIRIHREALESEHVSQNLHKWIDLIWGYQQTGLEAEKANNYEGAINIEAISDAMERKSIEDQINNFGQTPSQLLFKPHPKRFPKSNYNQVKLYKNPQSYLINLPNSQIHAIGVSSSVTINKFNEQIVTLGENLSLSVHQFTPVPFSAQVPFVFEPGISSDRFLPIILASGLVMNQSLLAISKKSELIFIGGIWDNSFQCTVLANGIPSVVQKIFGSQDAVSCIALSDEEKFLVTGSKDTTVIVWEISNETGYPQVKTVNKRVLFGHMTEVSAVAINENQDLIVSGSMDGTCIIHTLQKGKHFSSISLNDNESFAKKLKKILKICITDTGFIIIHIEDSKHLSSILVIFSFYGTQITEKTFETIFIDTQTYSSGDYLIAATEKGTIMILNIPSLSLVTSFKLNAYISCFSFSKTENFLFFGKKANNKEKEQGILVVT</sequence>
<dbReference type="PROSITE" id="PS50082">
    <property type="entry name" value="WD_REPEATS_2"/>
    <property type="match status" value="2"/>
</dbReference>
<comment type="caution">
    <text evidence="9">The sequence shown here is derived from an EMBL/GenBank/DDBJ whole genome shotgun (WGS) entry which is preliminary data.</text>
</comment>
<evidence type="ECO:0000313" key="10">
    <source>
        <dbReference type="Proteomes" id="UP001211065"/>
    </source>
</evidence>
<dbReference type="SMART" id="SM01026">
    <property type="entry name" value="Beach"/>
    <property type="match status" value="1"/>
</dbReference>
<evidence type="ECO:0000256" key="1">
    <source>
        <dbReference type="ARBA" id="ARBA00022574"/>
    </source>
</evidence>
<dbReference type="InterPro" id="IPR013320">
    <property type="entry name" value="ConA-like_dom_sf"/>
</dbReference>
<dbReference type="InterPro" id="IPR023362">
    <property type="entry name" value="PH-BEACH_dom"/>
</dbReference>
<dbReference type="Pfam" id="PF14844">
    <property type="entry name" value="PH_BEACH"/>
    <property type="match status" value="1"/>
</dbReference>
<feature type="compositionally biased region" description="Basic and acidic residues" evidence="6">
    <location>
        <begin position="413"/>
        <end position="429"/>
    </location>
</feature>
<evidence type="ECO:0000256" key="4">
    <source>
        <dbReference type="ARBA" id="ARBA00073334"/>
    </source>
</evidence>
<evidence type="ECO:0000256" key="2">
    <source>
        <dbReference type="ARBA" id="ARBA00022737"/>
    </source>
</evidence>
<dbReference type="SUPFAM" id="SSF81837">
    <property type="entry name" value="BEACH domain"/>
    <property type="match status" value="1"/>
</dbReference>
<evidence type="ECO:0000259" key="8">
    <source>
        <dbReference type="PROSITE" id="PS51783"/>
    </source>
</evidence>
<accession>A0AAD5UAZ1</accession>
<dbReference type="PROSITE" id="PS51783">
    <property type="entry name" value="PH_BEACH"/>
    <property type="match status" value="1"/>
</dbReference>
<dbReference type="Pfam" id="PF16057">
    <property type="entry name" value="DUF4800"/>
    <property type="match status" value="1"/>
</dbReference>
<evidence type="ECO:0000259" key="7">
    <source>
        <dbReference type="PROSITE" id="PS50197"/>
    </source>
</evidence>
<dbReference type="Pfam" id="PF20426">
    <property type="entry name" value="NBCH_WD40"/>
    <property type="match status" value="1"/>
</dbReference>
<dbReference type="InterPro" id="IPR019775">
    <property type="entry name" value="WD40_repeat_CS"/>
</dbReference>
<name>A0AAD5UAZ1_9FUNG</name>
<feature type="region of interest" description="Disordered" evidence="6">
    <location>
        <begin position="413"/>
        <end position="433"/>
    </location>
</feature>
<dbReference type="GO" id="GO:0005829">
    <property type="term" value="C:cytosol"/>
    <property type="evidence" value="ECO:0007669"/>
    <property type="project" value="TreeGrafter"/>
</dbReference>
<evidence type="ECO:0000256" key="6">
    <source>
        <dbReference type="SAM" id="MobiDB-lite"/>
    </source>
</evidence>
<dbReference type="InterPro" id="IPR011993">
    <property type="entry name" value="PH-like_dom_sf"/>
</dbReference>
<dbReference type="Gene3D" id="2.130.10.10">
    <property type="entry name" value="YVTN repeat-like/Quinoprotein amine dehydrogenase"/>
    <property type="match status" value="1"/>
</dbReference>
<dbReference type="InterPro" id="IPR000409">
    <property type="entry name" value="BEACH_dom"/>
</dbReference>
<reference evidence="9" key="1">
    <citation type="submission" date="2020-05" db="EMBL/GenBank/DDBJ databases">
        <title>Phylogenomic resolution of chytrid fungi.</title>
        <authorList>
            <person name="Stajich J.E."/>
            <person name="Amses K."/>
            <person name="Simmons R."/>
            <person name="Seto K."/>
            <person name="Myers J."/>
            <person name="Bonds A."/>
            <person name="Quandt C.A."/>
            <person name="Barry K."/>
            <person name="Liu P."/>
            <person name="Grigoriev I."/>
            <person name="Longcore J.E."/>
            <person name="James T.Y."/>
        </authorList>
    </citation>
    <scope>NUCLEOTIDE SEQUENCE</scope>
    <source>
        <strain evidence="9">JEL0476</strain>
    </source>
</reference>
<dbReference type="GO" id="GO:0016020">
    <property type="term" value="C:membrane"/>
    <property type="evidence" value="ECO:0007669"/>
    <property type="project" value="TreeGrafter"/>
</dbReference>
<dbReference type="PANTHER" id="PTHR13743">
    <property type="entry name" value="BEIGE/BEACH-RELATED"/>
    <property type="match status" value="1"/>
</dbReference>
<dbReference type="Proteomes" id="UP001211065">
    <property type="component" value="Unassembled WGS sequence"/>
</dbReference>
<dbReference type="CDD" id="cd06071">
    <property type="entry name" value="Beach"/>
    <property type="match status" value="1"/>
</dbReference>
<dbReference type="SMART" id="SM00320">
    <property type="entry name" value="WD40"/>
    <property type="match status" value="2"/>
</dbReference>
<gene>
    <name evidence="9" type="primary">NBEAL1</name>
    <name evidence="9" type="ORF">HK099_000060</name>
</gene>
<dbReference type="PROSITE" id="PS50294">
    <property type="entry name" value="WD_REPEATS_REGION"/>
    <property type="match status" value="1"/>
</dbReference>
<dbReference type="Gene3D" id="2.30.29.30">
    <property type="entry name" value="Pleckstrin-homology domain (PH domain)/Phosphotyrosine-binding domain (PTB)"/>
    <property type="match status" value="1"/>
</dbReference>
<feature type="compositionally biased region" description="Polar residues" evidence="6">
    <location>
        <begin position="240"/>
        <end position="265"/>
    </location>
</feature>
<dbReference type="FunFam" id="1.10.1540.10:FF:000001">
    <property type="entry name" value="neurobeachin isoform X1"/>
    <property type="match status" value="1"/>
</dbReference>
<evidence type="ECO:0000313" key="9">
    <source>
        <dbReference type="EMBL" id="KAJ3227806.1"/>
    </source>
</evidence>
<proteinExistence type="predicted"/>
<dbReference type="Gene3D" id="1.10.1540.10">
    <property type="entry name" value="BEACH domain"/>
    <property type="match status" value="1"/>
</dbReference>
<keyword evidence="2" id="KW-0677">Repeat</keyword>
<feature type="repeat" description="WD" evidence="5">
    <location>
        <begin position="3628"/>
        <end position="3663"/>
    </location>
</feature>